<comment type="caution">
    <text evidence="7">The sequence shown here is derived from an EMBL/GenBank/DDBJ whole genome shotgun (WGS) entry which is preliminary data.</text>
</comment>
<gene>
    <name evidence="7" type="ORF">GCM10023205_71810</name>
</gene>
<reference evidence="8" key="1">
    <citation type="journal article" date="2019" name="Int. J. Syst. Evol. Microbiol.">
        <title>The Global Catalogue of Microorganisms (GCM) 10K type strain sequencing project: providing services to taxonomists for standard genome sequencing and annotation.</title>
        <authorList>
            <consortium name="The Broad Institute Genomics Platform"/>
            <consortium name="The Broad Institute Genome Sequencing Center for Infectious Disease"/>
            <person name="Wu L."/>
            <person name="Ma J."/>
        </authorList>
    </citation>
    <scope>NUCLEOTIDE SEQUENCE [LARGE SCALE GENOMIC DNA]</scope>
    <source>
        <strain evidence="8">JCM 17986</strain>
    </source>
</reference>
<dbReference type="Pfam" id="PF00528">
    <property type="entry name" value="BPD_transp_1"/>
    <property type="match status" value="1"/>
</dbReference>
<organism evidence="7 8">
    <name type="scientific">Yinghuangia aomiensis</name>
    <dbReference type="NCBI Taxonomy" id="676205"/>
    <lineage>
        <taxon>Bacteria</taxon>
        <taxon>Bacillati</taxon>
        <taxon>Actinomycetota</taxon>
        <taxon>Actinomycetes</taxon>
        <taxon>Kitasatosporales</taxon>
        <taxon>Streptomycetaceae</taxon>
        <taxon>Yinghuangia</taxon>
    </lineage>
</organism>
<keyword evidence="8" id="KW-1185">Reference proteome</keyword>
<evidence type="ECO:0000256" key="5">
    <source>
        <dbReference type="RuleBase" id="RU363032"/>
    </source>
</evidence>
<sequence length="326" mass="35700">MRFLIRRIAFYVVTAWAAITMNFLIPRLMPGSPENTMLSRFQGQISKEQIDAIKAQIGVSNASLLSQYGTYWKDLLHGDLGTSVAYFPGRVSEVIGQGLWWTVVLVGVATAIGFVLGTLLGVAAAWKRGSFLDHLLPVTTFFAAVPYFWIALVALSVFGAELGWFPLSGGYRPELEVGWSGEFIASAFSHSVLPAATIVVGSIAGWLLGMRNMMLTTLSEDYVLVAEAKGLRTRRVMLGYAARNALLPNISGFAMSLGFIVSGSIVTETVFSYPGIGFMLYNAVLNNDYPLMQGLFLIITLMVLLANFVVDLCYVLLDPRIRQEAR</sequence>
<dbReference type="EMBL" id="BAABHS010000039">
    <property type="protein sequence ID" value="GAA4990175.1"/>
    <property type="molecule type" value="Genomic_DNA"/>
</dbReference>
<feature type="transmembrane region" description="Helical" evidence="5">
    <location>
        <begin position="187"/>
        <end position="208"/>
    </location>
</feature>
<comment type="subcellular location">
    <subcellularLocation>
        <location evidence="5">Cell membrane</location>
        <topology evidence="5">Multi-pass membrane protein</topology>
    </subcellularLocation>
    <subcellularLocation>
        <location evidence="1">Membrane</location>
        <topology evidence="1">Multi-pass membrane protein</topology>
    </subcellularLocation>
</comment>
<dbReference type="PROSITE" id="PS50928">
    <property type="entry name" value="ABC_TM1"/>
    <property type="match status" value="1"/>
</dbReference>
<dbReference type="SUPFAM" id="SSF161098">
    <property type="entry name" value="MetI-like"/>
    <property type="match status" value="1"/>
</dbReference>
<keyword evidence="2 5" id="KW-0812">Transmembrane</keyword>
<dbReference type="PANTHER" id="PTHR43376">
    <property type="entry name" value="OLIGOPEPTIDE TRANSPORT SYSTEM PERMEASE PROTEIN"/>
    <property type="match status" value="1"/>
</dbReference>
<dbReference type="Gene3D" id="1.10.3720.10">
    <property type="entry name" value="MetI-like"/>
    <property type="match status" value="1"/>
</dbReference>
<evidence type="ECO:0000259" key="6">
    <source>
        <dbReference type="PROSITE" id="PS50928"/>
    </source>
</evidence>
<evidence type="ECO:0000256" key="2">
    <source>
        <dbReference type="ARBA" id="ARBA00022692"/>
    </source>
</evidence>
<keyword evidence="4 5" id="KW-0472">Membrane</keyword>
<evidence type="ECO:0000313" key="7">
    <source>
        <dbReference type="EMBL" id="GAA4990175.1"/>
    </source>
</evidence>
<name>A0ABP9I8A8_9ACTN</name>
<proteinExistence type="inferred from homology"/>
<dbReference type="InterPro" id="IPR000515">
    <property type="entry name" value="MetI-like"/>
</dbReference>
<evidence type="ECO:0000256" key="3">
    <source>
        <dbReference type="ARBA" id="ARBA00022989"/>
    </source>
</evidence>
<protein>
    <submittedName>
        <fullName evidence="7">ABC transporter permease</fullName>
    </submittedName>
</protein>
<keyword evidence="5" id="KW-0813">Transport</keyword>
<dbReference type="RefSeq" id="WP_345680008.1">
    <property type="nucleotide sequence ID" value="NZ_BAABHS010000039.1"/>
</dbReference>
<evidence type="ECO:0000313" key="8">
    <source>
        <dbReference type="Proteomes" id="UP001500466"/>
    </source>
</evidence>
<evidence type="ECO:0000256" key="1">
    <source>
        <dbReference type="ARBA" id="ARBA00004141"/>
    </source>
</evidence>
<dbReference type="Proteomes" id="UP001500466">
    <property type="component" value="Unassembled WGS sequence"/>
</dbReference>
<feature type="domain" description="ABC transmembrane type-1" evidence="6">
    <location>
        <begin position="99"/>
        <end position="310"/>
    </location>
</feature>
<evidence type="ECO:0000256" key="4">
    <source>
        <dbReference type="ARBA" id="ARBA00023136"/>
    </source>
</evidence>
<dbReference type="InterPro" id="IPR035906">
    <property type="entry name" value="MetI-like_sf"/>
</dbReference>
<accession>A0ABP9I8A8</accession>
<feature type="transmembrane region" description="Helical" evidence="5">
    <location>
        <begin position="9"/>
        <end position="29"/>
    </location>
</feature>
<dbReference type="PANTHER" id="PTHR43376:SF1">
    <property type="entry name" value="OLIGOPEPTIDE TRANSPORT SYSTEM PERMEASE PROTEIN"/>
    <property type="match status" value="1"/>
</dbReference>
<feature type="transmembrane region" description="Helical" evidence="5">
    <location>
        <begin position="294"/>
        <end position="317"/>
    </location>
</feature>
<feature type="transmembrane region" description="Helical" evidence="5">
    <location>
        <begin position="253"/>
        <end position="274"/>
    </location>
</feature>
<keyword evidence="3 5" id="KW-1133">Transmembrane helix</keyword>
<dbReference type="CDD" id="cd06261">
    <property type="entry name" value="TM_PBP2"/>
    <property type="match status" value="1"/>
</dbReference>
<comment type="similarity">
    <text evidence="5">Belongs to the binding-protein-dependent transport system permease family.</text>
</comment>
<feature type="transmembrane region" description="Helical" evidence="5">
    <location>
        <begin position="99"/>
        <end position="126"/>
    </location>
</feature>